<feature type="compositionally biased region" description="Acidic residues" evidence="11">
    <location>
        <begin position="144"/>
        <end position="156"/>
    </location>
</feature>
<keyword evidence="8" id="KW-0464">Manganese</keyword>
<dbReference type="EC" id="3.1.3.16" evidence="3"/>
<feature type="compositionally biased region" description="Low complexity" evidence="11">
    <location>
        <begin position="34"/>
        <end position="46"/>
    </location>
</feature>
<feature type="region of interest" description="Disordered" evidence="11">
    <location>
        <begin position="199"/>
        <end position="285"/>
    </location>
</feature>
<evidence type="ECO:0000256" key="6">
    <source>
        <dbReference type="ARBA" id="ARBA00022842"/>
    </source>
</evidence>
<feature type="compositionally biased region" description="Polar residues" evidence="11">
    <location>
        <begin position="248"/>
        <end position="266"/>
    </location>
</feature>
<feature type="region of interest" description="Disordered" evidence="11">
    <location>
        <begin position="1"/>
        <end position="74"/>
    </location>
</feature>
<evidence type="ECO:0000313" key="14">
    <source>
        <dbReference type="Proteomes" id="UP001153069"/>
    </source>
</evidence>
<reference evidence="13" key="1">
    <citation type="submission" date="2020-06" db="EMBL/GenBank/DDBJ databases">
        <authorList>
            <consortium name="Plant Systems Biology data submission"/>
        </authorList>
    </citation>
    <scope>NUCLEOTIDE SEQUENCE</scope>
    <source>
        <strain evidence="13">D6</strain>
    </source>
</reference>
<evidence type="ECO:0000256" key="7">
    <source>
        <dbReference type="ARBA" id="ARBA00022912"/>
    </source>
</evidence>
<feature type="compositionally biased region" description="Acidic residues" evidence="11">
    <location>
        <begin position="761"/>
        <end position="771"/>
    </location>
</feature>
<accession>A0A9N8DVD5</accession>
<feature type="region of interest" description="Disordered" evidence="11">
    <location>
        <begin position="971"/>
        <end position="1024"/>
    </location>
</feature>
<evidence type="ECO:0000256" key="1">
    <source>
        <dbReference type="ARBA" id="ARBA00001936"/>
    </source>
</evidence>
<dbReference type="PANTHER" id="PTHR13832:SF803">
    <property type="entry name" value="PROTEIN PHOSPHATASE 1G"/>
    <property type="match status" value="1"/>
</dbReference>
<evidence type="ECO:0000256" key="3">
    <source>
        <dbReference type="ARBA" id="ARBA00013081"/>
    </source>
</evidence>
<evidence type="ECO:0000256" key="5">
    <source>
        <dbReference type="ARBA" id="ARBA00022801"/>
    </source>
</evidence>
<feature type="compositionally biased region" description="Polar residues" evidence="11">
    <location>
        <begin position="1"/>
        <end position="19"/>
    </location>
</feature>
<dbReference type="GO" id="GO:0046872">
    <property type="term" value="F:metal ion binding"/>
    <property type="evidence" value="ECO:0007669"/>
    <property type="project" value="UniProtKB-KW"/>
</dbReference>
<comment type="catalytic activity">
    <reaction evidence="9">
        <text>O-phospho-L-seryl-[protein] + H2O = L-seryl-[protein] + phosphate</text>
        <dbReference type="Rhea" id="RHEA:20629"/>
        <dbReference type="Rhea" id="RHEA-COMP:9863"/>
        <dbReference type="Rhea" id="RHEA-COMP:11604"/>
        <dbReference type="ChEBI" id="CHEBI:15377"/>
        <dbReference type="ChEBI" id="CHEBI:29999"/>
        <dbReference type="ChEBI" id="CHEBI:43474"/>
        <dbReference type="ChEBI" id="CHEBI:83421"/>
        <dbReference type="EC" id="3.1.3.16"/>
    </reaction>
</comment>
<dbReference type="InterPro" id="IPR001932">
    <property type="entry name" value="PPM-type_phosphatase-like_dom"/>
</dbReference>
<dbReference type="PROSITE" id="PS51746">
    <property type="entry name" value="PPM_2"/>
    <property type="match status" value="1"/>
</dbReference>
<feature type="region of interest" description="Disordered" evidence="11">
    <location>
        <begin position="689"/>
        <end position="791"/>
    </location>
</feature>
<feature type="compositionally biased region" description="Low complexity" evidence="11">
    <location>
        <begin position="900"/>
        <end position="911"/>
    </location>
</feature>
<evidence type="ECO:0000256" key="4">
    <source>
        <dbReference type="ARBA" id="ARBA00022723"/>
    </source>
</evidence>
<dbReference type="SMART" id="SM00332">
    <property type="entry name" value="PP2Cc"/>
    <property type="match status" value="1"/>
</dbReference>
<feature type="region of interest" description="Disordered" evidence="11">
    <location>
        <begin position="118"/>
        <end position="156"/>
    </location>
</feature>
<dbReference type="SUPFAM" id="SSF81606">
    <property type="entry name" value="PP2C-like"/>
    <property type="match status" value="1"/>
</dbReference>
<keyword evidence="4" id="KW-0479">Metal-binding</keyword>
<feature type="compositionally biased region" description="Basic residues" evidence="11">
    <location>
        <begin position="216"/>
        <end position="225"/>
    </location>
</feature>
<sequence length="1342" mass="143173">TGSEQRSTDGGDTSESTLAGDSINVPAVARRRVTTTTTTTATTHTTNNSSGSETNDNRRVSGGGESSSAPPVLPLHHRREASLGCESDQTTCTAPSPNTIMEEAAAPVVPLHRRHLAANNSTTPGSLPSLSLPSSPSRGALASSEEESVAEFEDVSEEVSVAELSECEGSCSSIETTARNIEEIENNHNPLPSKVAVVPARTDSSTICSTSTTGRRPAKKKKKKSTTFITSTSSSSTTKDVRLKVVDRSTTSMSQDHSSTPTSNTGVAAANSVRGEGNSASQPSPPVLSAIKILAAQPATEGPTVASQHSDVHRPMSLPKFSNPENCMWTSTHAANCPSEDRSSSLVNVLLQPLPPNFDSETQLPPLEPDYSTLIRLSLWSVIDGHGGGCVATYASEVLLPHIAASISRALGCAIVDRGVCTVNGQLRDANALDLDGLIKTSDRGSLGNPNSIHYRSPFERSDSEEEDEIMDAVTTANNSAPPPPPNRSPPATDEEDNNPMSSDNNDGDSKRGVLQTAASRRRSLPAGTDEEDNHPMSSDNNDGDSKMGVPLIQAAGSRRRSLPATDEEDNKTMSSDNNDADSKRGVPLLQASGSASPHPGSASVSSVKTSVKTAASEKHQEARVGTHSPREVAAITQAITESFLAVDEGWINSIDPVATHQTSCQSNGRWNSGACALVVFTIQRLDWTDISGNGPDDREKVRGGPGKSRGHDTSQNRDAARRRMLDFASRAKSASSMSTVSSTSSLTTEEAVHASGLESEITETEGEDDVSQSKGRAGLGRRYPARKSTDAVNTIPKESLISAPGGCSCHCYRAHDAILYTAHVGDCRAVMLGSAPPRTIKVRDSFADHPDTTDDESSHHSSDETECLSSSDHDADSSDDDEIMEVEKLSVGSNNNRKASASATTGTGSTPSLMTYMKRPARRSRRRTMDDTGANAPFIALPPLEENESIYHCHSAPMIELEVADMERRERRKQRALASASNGASAAAAAAGTPTSNNNNNNGGTQESGKDPSDSSTSSQDSDDVMRLIHLPPVARPIDLTTDHSAYNPAEVTAVLRRCNNAPRAISAGVGGGIKRVAGSLAVTRALGDAYLKTPKLSFLPYKSHAPYITARPEVNCRPVSSTSDKVLILATDGVWERASGDDALRWVRNFYTERIAEAERRKIRRLKEGKQSFAKDVPTSVILSPNYYDIRLAPASSNGNTLLNSSGNNSVVKGSLELEQEQERQDDQNQKMDTKSLELDLDYSGRSRSRKRGAVEPRSPSPPSNKRRKRGGRRGNAVQCGWSRSSSVADVIVRRVLNKVRRARNISSLQALMSLPQGRARRSKHDDITACVVDLSSFVS</sequence>
<feature type="domain" description="PPM-type phosphatase" evidence="12">
    <location>
        <begin position="755"/>
        <end position="1337"/>
    </location>
</feature>
<evidence type="ECO:0000313" key="13">
    <source>
        <dbReference type="EMBL" id="CAB9509436.1"/>
    </source>
</evidence>
<protein>
    <recommendedName>
        <fullName evidence="3">protein-serine/threonine phosphatase</fullName>
        <ecNumber evidence="3">3.1.3.16</ecNumber>
    </recommendedName>
</protein>
<gene>
    <name evidence="13" type="ORF">SEMRO_390_G132730.1</name>
</gene>
<comment type="catalytic activity">
    <reaction evidence="10">
        <text>O-phospho-L-threonyl-[protein] + H2O = L-threonyl-[protein] + phosphate</text>
        <dbReference type="Rhea" id="RHEA:47004"/>
        <dbReference type="Rhea" id="RHEA-COMP:11060"/>
        <dbReference type="Rhea" id="RHEA-COMP:11605"/>
        <dbReference type="ChEBI" id="CHEBI:15377"/>
        <dbReference type="ChEBI" id="CHEBI:30013"/>
        <dbReference type="ChEBI" id="CHEBI:43474"/>
        <dbReference type="ChEBI" id="CHEBI:61977"/>
        <dbReference type="EC" id="3.1.3.16"/>
    </reaction>
</comment>
<evidence type="ECO:0000256" key="9">
    <source>
        <dbReference type="ARBA" id="ARBA00047761"/>
    </source>
</evidence>
<keyword evidence="7" id="KW-0904">Protein phosphatase</keyword>
<dbReference type="EMBL" id="CAICTM010000389">
    <property type="protein sequence ID" value="CAB9509436.1"/>
    <property type="molecule type" value="Genomic_DNA"/>
</dbReference>
<evidence type="ECO:0000256" key="10">
    <source>
        <dbReference type="ARBA" id="ARBA00048336"/>
    </source>
</evidence>
<name>A0A9N8DVD5_9STRA</name>
<dbReference type="InterPro" id="IPR015655">
    <property type="entry name" value="PP2C"/>
</dbReference>
<feature type="compositionally biased region" description="Low complexity" evidence="11">
    <location>
        <begin position="729"/>
        <end position="749"/>
    </location>
</feature>
<evidence type="ECO:0000256" key="11">
    <source>
        <dbReference type="SAM" id="MobiDB-lite"/>
    </source>
</evidence>
<feature type="compositionally biased region" description="Low complexity" evidence="11">
    <location>
        <begin position="121"/>
        <end position="143"/>
    </location>
</feature>
<feature type="compositionally biased region" description="Low complexity" evidence="11">
    <location>
        <begin position="202"/>
        <end position="213"/>
    </location>
</feature>
<evidence type="ECO:0000259" key="12">
    <source>
        <dbReference type="PROSITE" id="PS51746"/>
    </source>
</evidence>
<evidence type="ECO:0000256" key="8">
    <source>
        <dbReference type="ARBA" id="ARBA00023211"/>
    </source>
</evidence>
<comment type="caution">
    <text evidence="13">The sequence shown here is derived from an EMBL/GenBank/DDBJ whole genome shotgun (WGS) entry which is preliminary data.</text>
</comment>
<dbReference type="OrthoDB" id="420076at2759"/>
<feature type="compositionally biased region" description="Low complexity" evidence="11">
    <location>
        <begin position="593"/>
        <end position="608"/>
    </location>
</feature>
<dbReference type="InterPro" id="IPR036457">
    <property type="entry name" value="PPM-type-like_dom_sf"/>
</dbReference>
<keyword evidence="6" id="KW-0460">Magnesium</keyword>
<feature type="compositionally biased region" description="Basic and acidic residues" evidence="11">
    <location>
        <begin position="843"/>
        <end position="864"/>
    </location>
</feature>
<organism evidence="13 14">
    <name type="scientific">Seminavis robusta</name>
    <dbReference type="NCBI Taxonomy" id="568900"/>
    <lineage>
        <taxon>Eukaryota</taxon>
        <taxon>Sar</taxon>
        <taxon>Stramenopiles</taxon>
        <taxon>Ochrophyta</taxon>
        <taxon>Bacillariophyta</taxon>
        <taxon>Bacillariophyceae</taxon>
        <taxon>Bacillariophycidae</taxon>
        <taxon>Naviculales</taxon>
        <taxon>Naviculaceae</taxon>
        <taxon>Seminavis</taxon>
    </lineage>
</organism>
<feature type="compositionally biased region" description="Basic and acidic residues" evidence="11">
    <location>
        <begin position="710"/>
        <end position="726"/>
    </location>
</feature>
<feature type="non-terminal residue" evidence="13">
    <location>
        <position position="1"/>
    </location>
</feature>
<feature type="compositionally biased region" description="Low complexity" evidence="11">
    <location>
        <begin position="979"/>
        <end position="1006"/>
    </location>
</feature>
<dbReference type="Pfam" id="PF00481">
    <property type="entry name" value="PP2C"/>
    <property type="match status" value="1"/>
</dbReference>
<dbReference type="GO" id="GO:0004722">
    <property type="term" value="F:protein serine/threonine phosphatase activity"/>
    <property type="evidence" value="ECO:0007669"/>
    <property type="project" value="UniProtKB-EC"/>
</dbReference>
<comment type="similarity">
    <text evidence="2">Belongs to the PP2C family.</text>
</comment>
<feature type="region of interest" description="Disordered" evidence="11">
    <location>
        <begin position="440"/>
        <end position="608"/>
    </location>
</feature>
<proteinExistence type="inferred from homology"/>
<evidence type="ECO:0000256" key="2">
    <source>
        <dbReference type="ARBA" id="ARBA00006702"/>
    </source>
</evidence>
<feature type="compositionally biased region" description="Basic and acidic residues" evidence="11">
    <location>
        <begin position="1223"/>
        <end position="1240"/>
    </location>
</feature>
<dbReference type="Gene3D" id="3.60.40.10">
    <property type="entry name" value="PPM-type phosphatase domain"/>
    <property type="match status" value="2"/>
</dbReference>
<feature type="region of interest" description="Disordered" evidence="11">
    <location>
        <begin position="843"/>
        <end position="935"/>
    </location>
</feature>
<comment type="cofactor">
    <cofactor evidence="1">
        <name>Mn(2+)</name>
        <dbReference type="ChEBI" id="CHEBI:29035"/>
    </cofactor>
</comment>
<feature type="compositionally biased region" description="Low complexity" evidence="11">
    <location>
        <begin position="226"/>
        <end position="238"/>
    </location>
</feature>
<dbReference type="Proteomes" id="UP001153069">
    <property type="component" value="Unassembled WGS sequence"/>
</dbReference>
<keyword evidence="5" id="KW-0378">Hydrolase</keyword>
<feature type="region of interest" description="Disordered" evidence="11">
    <location>
        <begin position="1220"/>
        <end position="1282"/>
    </location>
</feature>
<keyword evidence="14" id="KW-1185">Reference proteome</keyword>
<dbReference type="PANTHER" id="PTHR13832">
    <property type="entry name" value="PROTEIN PHOSPHATASE 2C"/>
    <property type="match status" value="1"/>
</dbReference>